<dbReference type="OrthoDB" id="8026949at2759"/>
<dbReference type="Proteomes" id="UP001085076">
    <property type="component" value="Miscellaneous, Linkage group lg05"/>
</dbReference>
<protein>
    <recommendedName>
        <fullName evidence="3">CCHC-type domain-containing protein</fullName>
    </recommendedName>
</protein>
<organism evidence="1 2">
    <name type="scientific">Dioscorea zingiberensis</name>
    <dbReference type="NCBI Taxonomy" id="325984"/>
    <lineage>
        <taxon>Eukaryota</taxon>
        <taxon>Viridiplantae</taxon>
        <taxon>Streptophyta</taxon>
        <taxon>Embryophyta</taxon>
        <taxon>Tracheophyta</taxon>
        <taxon>Spermatophyta</taxon>
        <taxon>Magnoliopsida</taxon>
        <taxon>Liliopsida</taxon>
        <taxon>Dioscoreales</taxon>
        <taxon>Dioscoreaceae</taxon>
        <taxon>Dioscorea</taxon>
    </lineage>
</organism>
<dbReference type="GO" id="GO:0008270">
    <property type="term" value="F:zinc ion binding"/>
    <property type="evidence" value="ECO:0007669"/>
    <property type="project" value="InterPro"/>
</dbReference>
<dbReference type="InterPro" id="IPR036875">
    <property type="entry name" value="Znf_CCHC_sf"/>
</dbReference>
<dbReference type="EMBL" id="JAGGNH010000005">
    <property type="protein sequence ID" value="KAJ0972264.1"/>
    <property type="molecule type" value="Genomic_DNA"/>
</dbReference>
<comment type="caution">
    <text evidence="1">The sequence shown here is derived from an EMBL/GenBank/DDBJ whole genome shotgun (WGS) entry which is preliminary data.</text>
</comment>
<evidence type="ECO:0000313" key="1">
    <source>
        <dbReference type="EMBL" id="KAJ0972264.1"/>
    </source>
</evidence>
<dbReference type="GO" id="GO:0003676">
    <property type="term" value="F:nucleic acid binding"/>
    <property type="evidence" value="ECO:0007669"/>
    <property type="project" value="InterPro"/>
</dbReference>
<evidence type="ECO:0000313" key="2">
    <source>
        <dbReference type="Proteomes" id="UP001085076"/>
    </source>
</evidence>
<sequence>MEPRSLLNSALATPVGLTVINSDEEQWTKIYFKHQKKSKKPTPQRPEFKKRMPLLIVLPMGPMQVCGKCLQLGHRAIECRHAITYLWCGEVGHKGLREGIMDQKRLLTTLRTTLNDNWHWSSKQFRDGRFIIECPLPEEAMEMEMASEIHLPKFSLSFEAWDTRLMVTKEGGGQEVLVARATSALVLLA</sequence>
<evidence type="ECO:0008006" key="3">
    <source>
        <dbReference type="Google" id="ProtNLM"/>
    </source>
</evidence>
<keyword evidence="2" id="KW-1185">Reference proteome</keyword>
<dbReference type="AlphaFoldDB" id="A0A9D5CFZ8"/>
<reference evidence="1" key="1">
    <citation type="submission" date="2021-03" db="EMBL/GenBank/DDBJ databases">
        <authorList>
            <person name="Li Z."/>
            <person name="Yang C."/>
        </authorList>
    </citation>
    <scope>NUCLEOTIDE SEQUENCE</scope>
    <source>
        <strain evidence="1">Dzin_1.0</strain>
        <tissue evidence="1">Leaf</tissue>
    </source>
</reference>
<name>A0A9D5CFZ8_9LILI</name>
<dbReference type="SUPFAM" id="SSF57756">
    <property type="entry name" value="Retrovirus zinc finger-like domains"/>
    <property type="match status" value="1"/>
</dbReference>
<reference evidence="1" key="2">
    <citation type="journal article" date="2022" name="Hortic Res">
        <title>The genome of Dioscorea zingiberensis sheds light on the biosynthesis, origin and evolution of the medicinally important diosgenin saponins.</title>
        <authorList>
            <person name="Li Y."/>
            <person name="Tan C."/>
            <person name="Li Z."/>
            <person name="Guo J."/>
            <person name="Li S."/>
            <person name="Chen X."/>
            <person name="Wang C."/>
            <person name="Dai X."/>
            <person name="Yang H."/>
            <person name="Song W."/>
            <person name="Hou L."/>
            <person name="Xu J."/>
            <person name="Tong Z."/>
            <person name="Xu A."/>
            <person name="Yuan X."/>
            <person name="Wang W."/>
            <person name="Yang Q."/>
            <person name="Chen L."/>
            <person name="Sun Z."/>
            <person name="Wang K."/>
            <person name="Pan B."/>
            <person name="Chen J."/>
            <person name="Bao Y."/>
            <person name="Liu F."/>
            <person name="Qi X."/>
            <person name="Gang D.R."/>
            <person name="Wen J."/>
            <person name="Li J."/>
        </authorList>
    </citation>
    <scope>NUCLEOTIDE SEQUENCE</scope>
    <source>
        <strain evidence="1">Dzin_1.0</strain>
    </source>
</reference>
<accession>A0A9D5CFZ8</accession>
<gene>
    <name evidence="1" type="ORF">J5N97_020223</name>
</gene>
<proteinExistence type="predicted"/>